<dbReference type="GO" id="GO:0140945">
    <property type="term" value="F:histone H3K4 monomethyltransferase activity"/>
    <property type="evidence" value="ECO:0007669"/>
    <property type="project" value="EnsemblMetazoa"/>
</dbReference>
<dbReference type="GO" id="GO:0044666">
    <property type="term" value="C:MLL3/4 complex"/>
    <property type="evidence" value="ECO:0007669"/>
    <property type="project" value="EnsemblMetazoa"/>
</dbReference>
<dbReference type="Bgee" id="FBgn0188025">
    <property type="expression patterns" value="Expressed in embryo and 3 other cell types or tissues"/>
</dbReference>
<protein>
    <submittedName>
        <fullName evidence="2">GD16406</fullName>
    </submittedName>
</protein>
<dbReference type="EMBL" id="CM000366">
    <property type="protein sequence ID" value="EDX16874.1"/>
    <property type="molecule type" value="Genomic_DNA"/>
</dbReference>
<dbReference type="GO" id="GO:0045944">
    <property type="term" value="P:positive regulation of transcription by RNA polymerase II"/>
    <property type="evidence" value="ECO:0007669"/>
    <property type="project" value="EnsemblMetazoa"/>
</dbReference>
<dbReference type="GO" id="GO:0035075">
    <property type="term" value="P:response to ecdysone"/>
    <property type="evidence" value="ECO:0007669"/>
    <property type="project" value="EnsemblMetazoa"/>
</dbReference>
<dbReference type="HOGENOM" id="CLU_889266_0_0_1"/>
<reference evidence="2 3" key="1">
    <citation type="journal article" date="2007" name="Nature">
        <title>Evolution of genes and genomes on the Drosophila phylogeny.</title>
        <authorList>
            <consortium name="Drosophila 12 Genomes Consortium"/>
            <person name="Clark A.G."/>
            <person name="Eisen M.B."/>
            <person name="Smith D.R."/>
            <person name="Bergman C.M."/>
            <person name="Oliver B."/>
            <person name="Markow T.A."/>
            <person name="Kaufman T.C."/>
            <person name="Kellis M."/>
            <person name="Gelbart W."/>
            <person name="Iyer V.N."/>
            <person name="Pollard D.A."/>
            <person name="Sackton T.B."/>
            <person name="Larracuente A.M."/>
            <person name="Singh N.D."/>
            <person name="Abad J.P."/>
            <person name="Abt D.N."/>
            <person name="Adryan B."/>
            <person name="Aguade M."/>
            <person name="Akashi H."/>
            <person name="Anderson W.W."/>
            <person name="Aquadro C.F."/>
            <person name="Ardell D.H."/>
            <person name="Arguello R."/>
            <person name="Artieri C.G."/>
            <person name="Barbash D.A."/>
            <person name="Barker D."/>
            <person name="Barsanti P."/>
            <person name="Batterham P."/>
            <person name="Batzoglou S."/>
            <person name="Begun D."/>
            <person name="Bhutkar A."/>
            <person name="Blanco E."/>
            <person name="Bosak S.A."/>
            <person name="Bradley R.K."/>
            <person name="Brand A.D."/>
            <person name="Brent M.R."/>
            <person name="Brooks A.N."/>
            <person name="Brown R.H."/>
            <person name="Butlin R.K."/>
            <person name="Caggese C."/>
            <person name="Calvi B.R."/>
            <person name="Bernardo de Carvalho A."/>
            <person name="Caspi A."/>
            <person name="Castrezana S."/>
            <person name="Celniker S.E."/>
            <person name="Chang J.L."/>
            <person name="Chapple C."/>
            <person name="Chatterji S."/>
            <person name="Chinwalla A."/>
            <person name="Civetta A."/>
            <person name="Clifton S.W."/>
            <person name="Comeron J.M."/>
            <person name="Costello J.C."/>
            <person name="Coyne J.A."/>
            <person name="Daub J."/>
            <person name="David R.G."/>
            <person name="Delcher A.L."/>
            <person name="Delehaunty K."/>
            <person name="Do C.B."/>
            <person name="Ebling H."/>
            <person name="Edwards K."/>
            <person name="Eickbush T."/>
            <person name="Evans J.D."/>
            <person name="Filipski A."/>
            <person name="Findeiss S."/>
            <person name="Freyhult E."/>
            <person name="Fulton L."/>
            <person name="Fulton R."/>
            <person name="Garcia A.C."/>
            <person name="Gardiner A."/>
            <person name="Garfield D.A."/>
            <person name="Garvin B.E."/>
            <person name="Gibson G."/>
            <person name="Gilbert D."/>
            <person name="Gnerre S."/>
            <person name="Godfrey J."/>
            <person name="Good R."/>
            <person name="Gotea V."/>
            <person name="Gravely B."/>
            <person name="Greenberg A.J."/>
            <person name="Griffiths-Jones S."/>
            <person name="Gross S."/>
            <person name="Guigo R."/>
            <person name="Gustafson E.A."/>
            <person name="Haerty W."/>
            <person name="Hahn M.W."/>
            <person name="Halligan D.L."/>
            <person name="Halpern A.L."/>
            <person name="Halter G.M."/>
            <person name="Han M.V."/>
            <person name="Heger A."/>
            <person name="Hillier L."/>
            <person name="Hinrichs A.S."/>
            <person name="Holmes I."/>
            <person name="Hoskins R.A."/>
            <person name="Hubisz M.J."/>
            <person name="Hultmark D."/>
            <person name="Huntley M.A."/>
            <person name="Jaffe D.B."/>
            <person name="Jagadeeshan S."/>
            <person name="Jeck W.R."/>
            <person name="Johnson J."/>
            <person name="Jones C.D."/>
            <person name="Jordan W.C."/>
            <person name="Karpen G.H."/>
            <person name="Kataoka E."/>
            <person name="Keightley P.D."/>
            <person name="Kheradpour P."/>
            <person name="Kirkness E.F."/>
            <person name="Koerich L.B."/>
            <person name="Kristiansen K."/>
            <person name="Kudrna D."/>
            <person name="Kulathinal R.J."/>
            <person name="Kumar S."/>
            <person name="Kwok R."/>
            <person name="Lander E."/>
            <person name="Langley C.H."/>
            <person name="Lapoint R."/>
            <person name="Lazzaro B.P."/>
            <person name="Lee S.J."/>
            <person name="Levesque L."/>
            <person name="Li R."/>
            <person name="Lin C.F."/>
            <person name="Lin M.F."/>
            <person name="Lindblad-Toh K."/>
            <person name="Llopart A."/>
            <person name="Long M."/>
            <person name="Low L."/>
            <person name="Lozovsky E."/>
            <person name="Lu J."/>
            <person name="Luo M."/>
            <person name="Machado C.A."/>
            <person name="Makalowski W."/>
            <person name="Marzo M."/>
            <person name="Matsuda M."/>
            <person name="Matzkin L."/>
            <person name="McAllister B."/>
            <person name="McBride C.S."/>
            <person name="McKernan B."/>
            <person name="McKernan K."/>
            <person name="Mendez-Lago M."/>
            <person name="Minx P."/>
            <person name="Mollenhauer M.U."/>
            <person name="Montooth K."/>
            <person name="Mount S.M."/>
            <person name="Mu X."/>
            <person name="Myers E."/>
            <person name="Negre B."/>
            <person name="Newfeld S."/>
            <person name="Nielsen R."/>
            <person name="Noor M.A."/>
            <person name="O'Grady P."/>
            <person name="Pachter L."/>
            <person name="Papaceit M."/>
            <person name="Parisi M.J."/>
            <person name="Parisi M."/>
            <person name="Parts L."/>
            <person name="Pedersen J.S."/>
            <person name="Pesole G."/>
            <person name="Phillippy A.M."/>
            <person name="Ponting C.P."/>
            <person name="Pop M."/>
            <person name="Porcelli D."/>
            <person name="Powell J.R."/>
            <person name="Prohaska S."/>
            <person name="Pruitt K."/>
            <person name="Puig M."/>
            <person name="Quesneville H."/>
            <person name="Ram K.R."/>
            <person name="Rand D."/>
            <person name="Rasmussen M.D."/>
            <person name="Reed L.K."/>
            <person name="Reenan R."/>
            <person name="Reily A."/>
            <person name="Remington K.A."/>
            <person name="Rieger T.T."/>
            <person name="Ritchie M.G."/>
            <person name="Robin C."/>
            <person name="Rogers Y.H."/>
            <person name="Rohde C."/>
            <person name="Rozas J."/>
            <person name="Rubenfield M.J."/>
            <person name="Ruiz A."/>
            <person name="Russo S."/>
            <person name="Salzberg S.L."/>
            <person name="Sanchez-Gracia A."/>
            <person name="Saranga D.J."/>
            <person name="Sato H."/>
            <person name="Schaeffer S.W."/>
            <person name="Schatz M.C."/>
            <person name="Schlenke T."/>
            <person name="Schwartz R."/>
            <person name="Segarra C."/>
            <person name="Singh R.S."/>
            <person name="Sirot L."/>
            <person name="Sirota M."/>
            <person name="Sisneros N.B."/>
            <person name="Smith C.D."/>
            <person name="Smith T.F."/>
            <person name="Spieth J."/>
            <person name="Stage D.E."/>
            <person name="Stark A."/>
            <person name="Stephan W."/>
            <person name="Strausberg R.L."/>
            <person name="Strempel S."/>
            <person name="Sturgill D."/>
            <person name="Sutton G."/>
            <person name="Sutton G.G."/>
            <person name="Tao W."/>
            <person name="Teichmann S."/>
            <person name="Tobari Y.N."/>
            <person name="Tomimura Y."/>
            <person name="Tsolas J.M."/>
            <person name="Valente V.L."/>
            <person name="Venter E."/>
            <person name="Venter J.C."/>
            <person name="Vicario S."/>
            <person name="Vieira F.G."/>
            <person name="Vilella A.J."/>
            <person name="Villasante A."/>
            <person name="Walenz B."/>
            <person name="Wang J."/>
            <person name="Wasserman M."/>
            <person name="Watts T."/>
            <person name="Wilson D."/>
            <person name="Wilson R.K."/>
            <person name="Wing R.A."/>
            <person name="Wolfner M.F."/>
            <person name="Wong A."/>
            <person name="Wong G.K."/>
            <person name="Wu C.I."/>
            <person name="Wu G."/>
            <person name="Yamamoto D."/>
            <person name="Yang H.P."/>
            <person name="Yang S.P."/>
            <person name="Yorke J.A."/>
            <person name="Yoshida K."/>
            <person name="Zdobnov E."/>
            <person name="Zhang P."/>
            <person name="Zhang Y."/>
            <person name="Zimin A.V."/>
            <person name="Baldwin J."/>
            <person name="Abdouelleil A."/>
            <person name="Abdulkadir J."/>
            <person name="Abebe A."/>
            <person name="Abera B."/>
            <person name="Abreu J."/>
            <person name="Acer S.C."/>
            <person name="Aftuck L."/>
            <person name="Alexander A."/>
            <person name="An P."/>
            <person name="Anderson E."/>
            <person name="Anderson S."/>
            <person name="Arachi H."/>
            <person name="Azer M."/>
            <person name="Bachantsang P."/>
            <person name="Barry A."/>
            <person name="Bayul T."/>
            <person name="Berlin A."/>
            <person name="Bessette D."/>
            <person name="Bloom T."/>
            <person name="Blye J."/>
            <person name="Boguslavskiy L."/>
            <person name="Bonnet C."/>
            <person name="Boukhgalter B."/>
            <person name="Bourzgui I."/>
            <person name="Brown A."/>
            <person name="Cahill P."/>
            <person name="Channer S."/>
            <person name="Cheshatsang Y."/>
            <person name="Chuda L."/>
            <person name="Citroen M."/>
            <person name="Collymore A."/>
            <person name="Cooke P."/>
            <person name="Costello M."/>
            <person name="D'Aco K."/>
            <person name="Daza R."/>
            <person name="De Haan G."/>
            <person name="DeGray S."/>
            <person name="DeMaso C."/>
            <person name="Dhargay N."/>
            <person name="Dooley K."/>
            <person name="Dooley E."/>
            <person name="Doricent M."/>
            <person name="Dorje P."/>
            <person name="Dorjee K."/>
            <person name="Dupes A."/>
            <person name="Elong R."/>
            <person name="Falk J."/>
            <person name="Farina A."/>
            <person name="Faro S."/>
            <person name="Ferguson D."/>
            <person name="Fisher S."/>
            <person name="Foley C.D."/>
            <person name="Franke A."/>
            <person name="Friedrich D."/>
            <person name="Gadbois L."/>
            <person name="Gearin G."/>
            <person name="Gearin C.R."/>
            <person name="Giannoukos G."/>
            <person name="Goode T."/>
            <person name="Graham J."/>
            <person name="Grandbois E."/>
            <person name="Grewal S."/>
            <person name="Gyaltsen K."/>
            <person name="Hafez N."/>
            <person name="Hagos B."/>
            <person name="Hall J."/>
            <person name="Henson C."/>
            <person name="Hollinger A."/>
            <person name="Honan T."/>
            <person name="Huard M.D."/>
            <person name="Hughes L."/>
            <person name="Hurhula B."/>
            <person name="Husby M.E."/>
            <person name="Kamat A."/>
            <person name="Kanga B."/>
            <person name="Kashin S."/>
            <person name="Khazanovich D."/>
            <person name="Kisner P."/>
            <person name="Lance K."/>
            <person name="Lara M."/>
            <person name="Lee W."/>
            <person name="Lennon N."/>
            <person name="Letendre F."/>
            <person name="LeVine R."/>
            <person name="Lipovsky A."/>
            <person name="Liu X."/>
            <person name="Liu J."/>
            <person name="Liu S."/>
            <person name="Lokyitsang T."/>
            <person name="Lokyitsang Y."/>
            <person name="Lubonja R."/>
            <person name="Lui A."/>
            <person name="MacDonald P."/>
            <person name="Magnisalis V."/>
            <person name="Maru K."/>
            <person name="Matthews C."/>
            <person name="McCusker W."/>
            <person name="McDonough S."/>
            <person name="Mehta T."/>
            <person name="Meldrim J."/>
            <person name="Meneus L."/>
            <person name="Mihai O."/>
            <person name="Mihalev A."/>
            <person name="Mihova T."/>
            <person name="Mittelman R."/>
            <person name="Mlenga V."/>
            <person name="Montmayeur A."/>
            <person name="Mulrain L."/>
            <person name="Navidi A."/>
            <person name="Naylor J."/>
            <person name="Negash T."/>
            <person name="Nguyen T."/>
            <person name="Nguyen N."/>
            <person name="Nicol R."/>
            <person name="Norbu C."/>
            <person name="Norbu N."/>
            <person name="Novod N."/>
            <person name="O'Neill B."/>
            <person name="Osman S."/>
            <person name="Markiewicz E."/>
            <person name="Oyono O.L."/>
            <person name="Patti C."/>
            <person name="Phunkhang P."/>
            <person name="Pierre F."/>
            <person name="Priest M."/>
            <person name="Raghuraman S."/>
            <person name="Rege F."/>
            <person name="Reyes R."/>
            <person name="Rise C."/>
            <person name="Rogov P."/>
            <person name="Ross K."/>
            <person name="Ryan E."/>
            <person name="Settipalli S."/>
            <person name="Shea T."/>
            <person name="Sherpa N."/>
            <person name="Shi L."/>
            <person name="Shih D."/>
            <person name="Sparrow T."/>
            <person name="Spaulding J."/>
            <person name="Stalker J."/>
            <person name="Stange-Thomann N."/>
            <person name="Stavropoulos S."/>
            <person name="Stone C."/>
            <person name="Strader C."/>
            <person name="Tesfaye S."/>
            <person name="Thomson T."/>
            <person name="Thoulutsang Y."/>
            <person name="Thoulutsang D."/>
            <person name="Topham K."/>
            <person name="Topping I."/>
            <person name="Tsamla T."/>
            <person name="Vassiliev H."/>
            <person name="Vo A."/>
            <person name="Wangchuk T."/>
            <person name="Wangdi T."/>
            <person name="Weiand M."/>
            <person name="Wilkinson J."/>
            <person name="Wilson A."/>
            <person name="Yadav S."/>
            <person name="Young G."/>
            <person name="Yu Q."/>
            <person name="Zembek L."/>
            <person name="Zhong D."/>
            <person name="Zimmer A."/>
            <person name="Zwirko Z."/>
            <person name="Jaffe D.B."/>
            <person name="Alvarez P."/>
            <person name="Brockman W."/>
            <person name="Butler J."/>
            <person name="Chin C."/>
            <person name="Gnerre S."/>
            <person name="Grabherr M."/>
            <person name="Kleber M."/>
            <person name="Mauceli E."/>
            <person name="MacCallum I."/>
        </authorList>
    </citation>
    <scope>NUCLEOTIDE SEQUENCE [LARGE SCALE GENOMIC DNA]</scope>
    <source>
        <strain evidence="3">white501</strain>
    </source>
</reference>
<gene>
    <name evidence="2" type="primary">Dsim\GD16406</name>
    <name evidence="2" type="ORF">Dsim_GD16406</name>
</gene>
<dbReference type="GO" id="GO:0005703">
    <property type="term" value="C:polytene chromosome puff"/>
    <property type="evidence" value="ECO:0007669"/>
    <property type="project" value="EnsemblMetazoa"/>
</dbReference>
<dbReference type="GO" id="GO:0140946">
    <property type="term" value="F:histone H3K4 dimethyltransferase activity"/>
    <property type="evidence" value="ECO:0007669"/>
    <property type="project" value="EnsemblMetazoa"/>
</dbReference>
<dbReference type="Proteomes" id="UP000000304">
    <property type="component" value="Chromosome X"/>
</dbReference>
<dbReference type="GO" id="GO:0005102">
    <property type="term" value="F:signaling receptor binding"/>
    <property type="evidence" value="ECO:0007669"/>
    <property type="project" value="EnsemblMetazoa"/>
</dbReference>
<sequence>MLQLQHQQQIQQQQQLQVTSGGGLAPPTGSIVTITTTNPSQTYAMVQDSATVGAAAHSEDDAPAPRKITAYSENLQKILNKSKSQESTGGPEEFTNINSVVIKPIDKNTLNCPPSFNILRQQQHSQAAQSQSISAVGSGSGTPVTFTMASGNASDLATTSTVSVSAGTICINSPMMGTRPIISIQNKNISLVLSKTTMAQQKPKMITTTTLASQAALQMHHALIQDSSADKAGSSATSGSATSGASMQLKLTTANTPTKLSVSLAPDVVKLEEVGSESKAKLLVKQEAVVKDSIGTPSSEQERAEEIGTPESV</sequence>
<dbReference type="GO" id="GO:0001046">
    <property type="term" value="F:core promoter sequence-specific DNA binding"/>
    <property type="evidence" value="ECO:0007669"/>
    <property type="project" value="EnsemblMetazoa"/>
</dbReference>
<evidence type="ECO:0000313" key="2">
    <source>
        <dbReference type="EMBL" id="EDX16874.1"/>
    </source>
</evidence>
<evidence type="ECO:0000256" key="1">
    <source>
        <dbReference type="SAM" id="MobiDB-lite"/>
    </source>
</evidence>
<evidence type="ECO:0000313" key="3">
    <source>
        <dbReference type="Proteomes" id="UP000000304"/>
    </source>
</evidence>
<dbReference type="STRING" id="7240.B4R320"/>
<dbReference type="GO" id="GO:0003713">
    <property type="term" value="F:transcription coactivator activity"/>
    <property type="evidence" value="ECO:0007669"/>
    <property type="project" value="EnsemblMetazoa"/>
</dbReference>
<feature type="region of interest" description="Disordered" evidence="1">
    <location>
        <begin position="287"/>
        <end position="313"/>
    </location>
</feature>
<name>B4R320_DROSI</name>
<keyword evidence="3" id="KW-1185">Reference proteome</keyword>
<organism evidence="2 3">
    <name type="scientific">Drosophila simulans</name>
    <name type="common">Fruit fly</name>
    <dbReference type="NCBI Taxonomy" id="7240"/>
    <lineage>
        <taxon>Eukaryota</taxon>
        <taxon>Metazoa</taxon>
        <taxon>Ecdysozoa</taxon>
        <taxon>Arthropoda</taxon>
        <taxon>Hexapoda</taxon>
        <taxon>Insecta</taxon>
        <taxon>Pterygota</taxon>
        <taxon>Neoptera</taxon>
        <taxon>Endopterygota</taxon>
        <taxon>Diptera</taxon>
        <taxon>Brachycera</taxon>
        <taxon>Muscomorpha</taxon>
        <taxon>Ephydroidea</taxon>
        <taxon>Drosophilidae</taxon>
        <taxon>Drosophila</taxon>
        <taxon>Sophophora</taxon>
    </lineage>
</organism>
<accession>B4R320</accession>
<dbReference type="GO" id="GO:0120142">
    <property type="term" value="P:positive regulation of ecdysone receptor signaling pathway"/>
    <property type="evidence" value="ECO:0007669"/>
    <property type="project" value="EnsemblMetazoa"/>
</dbReference>
<proteinExistence type="predicted"/>
<dbReference type="OrthoDB" id="308383at2759"/>
<dbReference type="GO" id="GO:0007458">
    <property type="term" value="P:progression of morphogenetic furrow involved in compound eye morphogenesis"/>
    <property type="evidence" value="ECO:0007669"/>
    <property type="project" value="EnsemblMetazoa"/>
</dbReference>
<dbReference type="AlphaFoldDB" id="B4R320"/>